<feature type="compositionally biased region" description="Basic residues" evidence="1">
    <location>
        <begin position="23"/>
        <end position="48"/>
    </location>
</feature>
<evidence type="ECO:0000313" key="2">
    <source>
        <dbReference type="EMBL" id="CAA9223485.1"/>
    </source>
</evidence>
<protein>
    <submittedName>
        <fullName evidence="2">Uncharacterized protein</fullName>
    </submittedName>
</protein>
<sequence>GREHRDQVERPASCPAGVDRVRGRGRHPAGHRLRLRGHAGPGRGHHGRQSLARLRPDLAGPAHRGLAQGARPADAGLV</sequence>
<feature type="non-terminal residue" evidence="2">
    <location>
        <position position="1"/>
    </location>
</feature>
<name>A0A6J4HHK8_9ACTN</name>
<reference evidence="2" key="1">
    <citation type="submission" date="2020-02" db="EMBL/GenBank/DDBJ databases">
        <authorList>
            <person name="Meier V. D."/>
        </authorList>
    </citation>
    <scope>NUCLEOTIDE SEQUENCE</scope>
    <source>
        <strain evidence="2">AVDCRST_MAG10</strain>
    </source>
</reference>
<evidence type="ECO:0000256" key="1">
    <source>
        <dbReference type="SAM" id="MobiDB-lite"/>
    </source>
</evidence>
<proteinExistence type="predicted"/>
<feature type="region of interest" description="Disordered" evidence="1">
    <location>
        <begin position="1"/>
        <end position="78"/>
    </location>
</feature>
<feature type="non-terminal residue" evidence="2">
    <location>
        <position position="78"/>
    </location>
</feature>
<organism evidence="2">
    <name type="scientific">uncultured Acidimicrobiales bacterium</name>
    <dbReference type="NCBI Taxonomy" id="310071"/>
    <lineage>
        <taxon>Bacteria</taxon>
        <taxon>Bacillati</taxon>
        <taxon>Actinomycetota</taxon>
        <taxon>Acidimicrobiia</taxon>
        <taxon>Acidimicrobiales</taxon>
        <taxon>environmental samples</taxon>
    </lineage>
</organism>
<accession>A0A6J4HHK8</accession>
<gene>
    <name evidence="2" type="ORF">AVDCRST_MAG10-800</name>
</gene>
<dbReference type="EMBL" id="CADCTB010000052">
    <property type="protein sequence ID" value="CAA9223485.1"/>
    <property type="molecule type" value="Genomic_DNA"/>
</dbReference>
<dbReference type="AlphaFoldDB" id="A0A6J4HHK8"/>